<keyword evidence="3" id="KW-1185">Reference proteome</keyword>
<comment type="caution">
    <text evidence="2">The sequence shown here is derived from an EMBL/GenBank/DDBJ whole genome shotgun (WGS) entry which is preliminary data.</text>
</comment>
<evidence type="ECO:0000313" key="2">
    <source>
        <dbReference type="EMBL" id="KAK3872842.1"/>
    </source>
</evidence>
<feature type="transmembrane region" description="Helical" evidence="1">
    <location>
        <begin position="12"/>
        <end position="31"/>
    </location>
</feature>
<accession>A0AAE1KHC7</accession>
<evidence type="ECO:0000313" key="3">
    <source>
        <dbReference type="Proteomes" id="UP001286313"/>
    </source>
</evidence>
<sequence>MTPLLLPLLRRVLLIVLGVMMMVMMVVVVRAQGWQQNNRLPELVGMVEMMEGERTFFVVSSYTFPVRPYNDTVITNTTSCKCRNACLVSGERCVSWSLVDGSECRLSSQPLDSLSPTLQPHANATFYFWQKSTEGRYWWGQDNLLYMEAKTSMNILDAWEHCAAFPGHRLVIFKTTQQREILSQFESTNGPLLALNLMKTPDGPVWGDNTTLADTALNTPDILSIYGDANIYFVWFKNKMVNTNNVDRLRKAVCQVNPYHVAW</sequence>
<reference evidence="2" key="1">
    <citation type="submission" date="2023-10" db="EMBL/GenBank/DDBJ databases">
        <title>Genome assemblies of two species of porcelain crab, Petrolisthes cinctipes and Petrolisthes manimaculis (Anomura: Porcellanidae).</title>
        <authorList>
            <person name="Angst P."/>
        </authorList>
    </citation>
    <scope>NUCLEOTIDE SEQUENCE</scope>
    <source>
        <strain evidence="2">PB745_01</strain>
        <tissue evidence="2">Gill</tissue>
    </source>
</reference>
<evidence type="ECO:0000256" key="1">
    <source>
        <dbReference type="SAM" id="Phobius"/>
    </source>
</evidence>
<keyword evidence="1" id="KW-1133">Transmembrane helix</keyword>
<name>A0AAE1KHC7_PETCI</name>
<keyword evidence="1" id="KW-0472">Membrane</keyword>
<protein>
    <recommendedName>
        <fullName evidence="4">Apple domain-containing protein</fullName>
    </recommendedName>
</protein>
<dbReference type="AlphaFoldDB" id="A0AAE1KHC7"/>
<dbReference type="SUPFAM" id="SSF56436">
    <property type="entry name" value="C-type lectin-like"/>
    <property type="match status" value="1"/>
</dbReference>
<dbReference type="Proteomes" id="UP001286313">
    <property type="component" value="Unassembled WGS sequence"/>
</dbReference>
<evidence type="ECO:0008006" key="4">
    <source>
        <dbReference type="Google" id="ProtNLM"/>
    </source>
</evidence>
<organism evidence="2 3">
    <name type="scientific">Petrolisthes cinctipes</name>
    <name type="common">Flat porcelain crab</name>
    <dbReference type="NCBI Taxonomy" id="88211"/>
    <lineage>
        <taxon>Eukaryota</taxon>
        <taxon>Metazoa</taxon>
        <taxon>Ecdysozoa</taxon>
        <taxon>Arthropoda</taxon>
        <taxon>Crustacea</taxon>
        <taxon>Multicrustacea</taxon>
        <taxon>Malacostraca</taxon>
        <taxon>Eumalacostraca</taxon>
        <taxon>Eucarida</taxon>
        <taxon>Decapoda</taxon>
        <taxon>Pleocyemata</taxon>
        <taxon>Anomura</taxon>
        <taxon>Galatheoidea</taxon>
        <taxon>Porcellanidae</taxon>
        <taxon>Petrolisthes</taxon>
    </lineage>
</organism>
<proteinExistence type="predicted"/>
<dbReference type="InterPro" id="IPR016187">
    <property type="entry name" value="CTDL_fold"/>
</dbReference>
<keyword evidence="1" id="KW-0812">Transmembrane</keyword>
<dbReference type="EMBL" id="JAWQEG010002302">
    <property type="protein sequence ID" value="KAK3872842.1"/>
    <property type="molecule type" value="Genomic_DNA"/>
</dbReference>
<gene>
    <name evidence="2" type="ORF">Pcinc_022097</name>
</gene>